<feature type="transmembrane region" description="Helical" evidence="2">
    <location>
        <begin position="113"/>
        <end position="136"/>
    </location>
</feature>
<feature type="transmembrane region" description="Helical" evidence="2">
    <location>
        <begin position="20"/>
        <end position="38"/>
    </location>
</feature>
<keyword evidence="2" id="KW-0472">Membrane</keyword>
<keyword evidence="4" id="KW-1185">Reference proteome</keyword>
<feature type="compositionally biased region" description="Low complexity" evidence="1">
    <location>
        <begin position="246"/>
        <end position="260"/>
    </location>
</feature>
<evidence type="ECO:0000313" key="3">
    <source>
        <dbReference type="EMBL" id="KAG0261646.1"/>
    </source>
</evidence>
<evidence type="ECO:0000256" key="1">
    <source>
        <dbReference type="SAM" id="MobiDB-lite"/>
    </source>
</evidence>
<dbReference type="Proteomes" id="UP000726737">
    <property type="component" value="Unassembled WGS sequence"/>
</dbReference>
<keyword evidence="2" id="KW-0812">Transmembrane</keyword>
<feature type="transmembrane region" description="Helical" evidence="2">
    <location>
        <begin position="50"/>
        <end position="70"/>
    </location>
</feature>
<feature type="region of interest" description="Disordered" evidence="1">
    <location>
        <begin position="213"/>
        <end position="260"/>
    </location>
</feature>
<comment type="caution">
    <text evidence="3">The sequence shown here is derived from an EMBL/GenBank/DDBJ whole genome shotgun (WGS) entry which is preliminary data.</text>
</comment>
<proteinExistence type="predicted"/>
<reference evidence="3" key="1">
    <citation type="journal article" date="2020" name="Fungal Divers.">
        <title>Resolving the Mortierellaceae phylogeny through synthesis of multi-gene phylogenetics and phylogenomics.</title>
        <authorList>
            <person name="Vandepol N."/>
            <person name="Liber J."/>
            <person name="Desiro A."/>
            <person name="Na H."/>
            <person name="Kennedy M."/>
            <person name="Barry K."/>
            <person name="Grigoriev I.V."/>
            <person name="Miller A.N."/>
            <person name="O'Donnell K."/>
            <person name="Stajich J.E."/>
            <person name="Bonito G."/>
        </authorList>
    </citation>
    <scope>NUCLEOTIDE SEQUENCE</scope>
    <source>
        <strain evidence="3">KOD948</strain>
    </source>
</reference>
<dbReference type="EMBL" id="JAAAJA010000119">
    <property type="protein sequence ID" value="KAG0261646.1"/>
    <property type="molecule type" value="Genomic_DNA"/>
</dbReference>
<feature type="compositionally biased region" description="Polar residues" evidence="1">
    <location>
        <begin position="228"/>
        <end position="238"/>
    </location>
</feature>
<evidence type="ECO:0000313" key="4">
    <source>
        <dbReference type="Proteomes" id="UP000726737"/>
    </source>
</evidence>
<organism evidence="3 4">
    <name type="scientific">Mortierella polycephala</name>
    <dbReference type="NCBI Taxonomy" id="41804"/>
    <lineage>
        <taxon>Eukaryota</taxon>
        <taxon>Fungi</taxon>
        <taxon>Fungi incertae sedis</taxon>
        <taxon>Mucoromycota</taxon>
        <taxon>Mortierellomycotina</taxon>
        <taxon>Mortierellomycetes</taxon>
        <taxon>Mortierellales</taxon>
        <taxon>Mortierellaceae</taxon>
        <taxon>Mortierella</taxon>
    </lineage>
</organism>
<feature type="transmembrane region" description="Helical" evidence="2">
    <location>
        <begin position="77"/>
        <end position="101"/>
    </location>
</feature>
<accession>A0A9P6Q6C5</accession>
<dbReference type="OrthoDB" id="2447902at2759"/>
<sequence length="260" mass="28496">MTLHIQDLATRHVRNAQLGAVSFASCNAILIAASFWISPDDNHTWAAPPAELLMVPQFVIHIVTMLYGYLKGRVQHLLIAPLCISVVLVVVYFAVAIQVLANADKSGHILMGLIEWFNILIAFFLIADTLFSALVAKNMRKDTENSLGDDESRPSVMEDDHDVARARLPAFVYQPQLSIAPSQPPPTLSATMDHELEELPKYSRRRPAQSATIVDMSNMEGMDPSALSPRSSEAQHNPTGAPVYPSPALSSSQSPPEYIP</sequence>
<evidence type="ECO:0000256" key="2">
    <source>
        <dbReference type="SAM" id="Phobius"/>
    </source>
</evidence>
<gene>
    <name evidence="3" type="ORF">BG011_000820</name>
</gene>
<dbReference type="AlphaFoldDB" id="A0A9P6Q6C5"/>
<keyword evidence="2" id="KW-1133">Transmembrane helix</keyword>
<name>A0A9P6Q6C5_9FUNG</name>
<protein>
    <submittedName>
        <fullName evidence="3">Uncharacterized protein</fullName>
    </submittedName>
</protein>